<gene>
    <name evidence="1" type="ORF">A3Q56_04170</name>
</gene>
<dbReference type="InterPro" id="IPR050933">
    <property type="entry name" value="Circadian_TF"/>
</dbReference>
<evidence type="ECO:0000313" key="1">
    <source>
        <dbReference type="EMBL" id="OAF68104.1"/>
    </source>
</evidence>
<organism evidence="1 2">
    <name type="scientific">Intoshia linei</name>
    <dbReference type="NCBI Taxonomy" id="1819745"/>
    <lineage>
        <taxon>Eukaryota</taxon>
        <taxon>Metazoa</taxon>
        <taxon>Spiralia</taxon>
        <taxon>Lophotrochozoa</taxon>
        <taxon>Mesozoa</taxon>
        <taxon>Orthonectida</taxon>
        <taxon>Rhopaluridae</taxon>
        <taxon>Intoshia</taxon>
    </lineage>
</organism>
<dbReference type="SUPFAM" id="SSF55785">
    <property type="entry name" value="PYP-like sensor domain (PAS domain)"/>
    <property type="match status" value="1"/>
</dbReference>
<dbReference type="Gene3D" id="3.30.450.20">
    <property type="entry name" value="PAS domain"/>
    <property type="match status" value="2"/>
</dbReference>
<evidence type="ECO:0000313" key="2">
    <source>
        <dbReference type="Proteomes" id="UP000078046"/>
    </source>
</evidence>
<accession>A0A177B3V8</accession>
<comment type="caution">
    <text evidence="1">The sequence shown here is derived from an EMBL/GenBank/DDBJ whole genome shotgun (WGS) entry which is preliminary data.</text>
</comment>
<reference evidence="1 2" key="1">
    <citation type="submission" date="2016-04" db="EMBL/GenBank/DDBJ databases">
        <title>The genome of Intoshia linei affirms orthonectids as highly simplified spiralians.</title>
        <authorList>
            <person name="Mikhailov K.V."/>
            <person name="Slusarev G.S."/>
            <person name="Nikitin M.A."/>
            <person name="Logacheva M.D."/>
            <person name="Penin A."/>
            <person name="Aleoshin V."/>
            <person name="Panchin Y.V."/>
        </authorList>
    </citation>
    <scope>NUCLEOTIDE SEQUENCE [LARGE SCALE GENOMIC DNA]</scope>
    <source>
        <strain evidence="1">Intl2013</strain>
        <tissue evidence="1">Whole animal</tissue>
    </source>
</reference>
<dbReference type="Pfam" id="PF14598">
    <property type="entry name" value="PAS_11"/>
    <property type="match status" value="1"/>
</dbReference>
<dbReference type="EMBL" id="LWCA01000513">
    <property type="protein sequence ID" value="OAF68104.1"/>
    <property type="molecule type" value="Genomic_DNA"/>
</dbReference>
<keyword evidence="2" id="KW-1185">Reference proteome</keyword>
<dbReference type="PANTHER" id="PTHR23042">
    <property type="entry name" value="CIRCADIAN PROTEIN CLOCK/ARNT/BMAL/PAS"/>
    <property type="match status" value="1"/>
</dbReference>
<proteinExistence type="predicted"/>
<dbReference type="Proteomes" id="UP000078046">
    <property type="component" value="Unassembled WGS sequence"/>
</dbReference>
<protein>
    <submittedName>
        <fullName evidence="1">Uncharacterized protein</fullName>
    </submittedName>
</protein>
<dbReference type="InterPro" id="IPR035965">
    <property type="entry name" value="PAS-like_dom_sf"/>
</dbReference>
<sequence length="416" mass="48847">MLGSSFFSIVHKDDHSLLKHQITDEKNVPLARGDRREFFLRILDSKNKQYPWYQFCHVNGFVRKIPLNSNGNFRNISINIKSEENDKCENCYIFILRGLINLTTSMIYTPFMESSRCQWYCRHSVDGRILQTDSKINWISGFMSNEVLNSSPYFFLHHLDIDFLIGIHNTFLITGCAPKFVTRFYDKSLKILYVLTELKYIDAGQSYQIISMNQLLSVNEGTYMWEKQQRCINRYNSSKINNNSKFVKNSVFLRDNILTVITNQREYQMKVHGHCPYIKLKYTEPTFLTSDCTSNILPSSVPMKSELKFSTRKNYQLPFTSDYKEKENKDFENKWAKYYTSKHLLTLKNIQKKLVTHLVETSNVYPSNCNFLSNICTQSDNNKSICNLLFRQIDKNIEKPLVDSRIQCSKSVSNKQ</sequence>
<dbReference type="OrthoDB" id="7788762at2759"/>
<dbReference type="AlphaFoldDB" id="A0A177B3V8"/>
<name>A0A177B3V8_9BILA</name>